<feature type="transmembrane region" description="Helical" evidence="1">
    <location>
        <begin position="6"/>
        <end position="22"/>
    </location>
</feature>
<gene>
    <name evidence="2" type="ORF">A9Q84_12115</name>
</gene>
<proteinExistence type="predicted"/>
<keyword evidence="1" id="KW-0472">Membrane</keyword>
<organism evidence="2 3">
    <name type="scientific">Halobacteriovorax marinus</name>
    <dbReference type="NCBI Taxonomy" id="97084"/>
    <lineage>
        <taxon>Bacteria</taxon>
        <taxon>Pseudomonadati</taxon>
        <taxon>Bdellovibrionota</taxon>
        <taxon>Bacteriovoracia</taxon>
        <taxon>Bacteriovoracales</taxon>
        <taxon>Halobacteriovoraceae</taxon>
        <taxon>Halobacteriovorax</taxon>
    </lineage>
</organism>
<dbReference type="Proteomes" id="UP000196531">
    <property type="component" value="Unassembled WGS sequence"/>
</dbReference>
<keyword evidence="1" id="KW-0812">Transmembrane</keyword>
<reference evidence="3" key="1">
    <citation type="journal article" date="2017" name="Proc. Natl. Acad. Sci. U.S.A.">
        <title>Simulation of Deepwater Horizon oil plume reveals substrate specialization within a complex community of hydrocarbon-degraders.</title>
        <authorList>
            <person name="Hu P."/>
            <person name="Dubinsky E.A."/>
            <person name="Probst A.J."/>
            <person name="Wang J."/>
            <person name="Sieber C.M.K."/>
            <person name="Tom L.M."/>
            <person name="Gardinali P."/>
            <person name="Banfield J.F."/>
            <person name="Atlas R.M."/>
            <person name="Andersen G.L."/>
        </authorList>
    </citation>
    <scope>NUCLEOTIDE SEQUENCE [LARGE SCALE GENOMIC DNA]</scope>
</reference>
<protein>
    <submittedName>
        <fullName evidence="2">Uncharacterized protein</fullName>
    </submittedName>
</protein>
<dbReference type="AlphaFoldDB" id="A0A1Y5FDW2"/>
<comment type="caution">
    <text evidence="2">The sequence shown here is derived from an EMBL/GenBank/DDBJ whole genome shotgun (WGS) entry which is preliminary data.</text>
</comment>
<keyword evidence="1" id="KW-1133">Transmembrane helix</keyword>
<sequence>MPIYFILLPIILLLLLIIFFYVRHRRKKLTATCFQHYETLIPADATYCLKEFSPIEQRELNTLSRMNQLQIKGIYLVHGTFVGDDPFDLTSLIEKAFPNLRTSVIATIKKQTRKGQNLVIGDFGNFHPNLIDELNETLKNTIPVNNFTWSSSNHHYARLKGAFELMRGLRANQSPGDHLLLFGHSHAGQVFSLITQLCHQKTISSQLQIVLVQAGYEKSEINDLIKFCKSLVFNFVTLGTPIRYEWKLSEKMTLTHFINHRGNIPQGGSVTSSFTTKSGDYIQQWAVAGSDIKSPVKMEQGFNDELDLILGTGNELSLLRKNIKFKKRLHNVGHHFLTDFKDNSKLPNSLLTIFGHAVYTKRECIYWILNETLSHLHEEQESE</sequence>
<evidence type="ECO:0000313" key="3">
    <source>
        <dbReference type="Proteomes" id="UP000196531"/>
    </source>
</evidence>
<evidence type="ECO:0000313" key="2">
    <source>
        <dbReference type="EMBL" id="OUR97070.1"/>
    </source>
</evidence>
<name>A0A1Y5FDW2_9BACT</name>
<accession>A0A1Y5FDW2</accession>
<dbReference type="EMBL" id="MAAO01000006">
    <property type="protein sequence ID" value="OUR97070.1"/>
    <property type="molecule type" value="Genomic_DNA"/>
</dbReference>
<evidence type="ECO:0000256" key="1">
    <source>
        <dbReference type="SAM" id="Phobius"/>
    </source>
</evidence>